<feature type="transmembrane region" description="Helical" evidence="10">
    <location>
        <begin position="179"/>
        <end position="200"/>
    </location>
</feature>
<dbReference type="CTD" id="145389"/>
<dbReference type="Pfam" id="PF01490">
    <property type="entry name" value="Aa_trans"/>
    <property type="match status" value="1"/>
</dbReference>
<reference evidence="13" key="1">
    <citation type="journal article" date="2006" name="Science">
        <title>Ancient noncoding elements conserved in the human genome.</title>
        <authorList>
            <person name="Venkatesh B."/>
            <person name="Kirkness E.F."/>
            <person name="Loh Y.H."/>
            <person name="Halpern A.L."/>
            <person name="Lee A.P."/>
            <person name="Johnson J."/>
            <person name="Dandona N."/>
            <person name="Viswanathan L.D."/>
            <person name="Tay A."/>
            <person name="Venter J.C."/>
            <person name="Strausberg R.L."/>
            <person name="Brenner S."/>
        </authorList>
    </citation>
    <scope>NUCLEOTIDE SEQUENCE [LARGE SCALE GENOMIC DNA]</scope>
</reference>
<dbReference type="PANTHER" id="PTHR22950:SF366">
    <property type="entry name" value="SODIUM-COUPLED NEUTRAL AMINO ACID TRANSPORTER 6-RELATED"/>
    <property type="match status" value="1"/>
</dbReference>
<feature type="transmembrane region" description="Helical" evidence="10">
    <location>
        <begin position="39"/>
        <end position="57"/>
    </location>
</feature>
<keyword evidence="7 10" id="KW-1133">Transmembrane helix</keyword>
<dbReference type="OMA" id="KARMQNV"/>
<dbReference type="InterPro" id="IPR013057">
    <property type="entry name" value="AA_transpt_TM"/>
</dbReference>
<feature type="transmembrane region" description="Helical" evidence="10">
    <location>
        <begin position="63"/>
        <end position="85"/>
    </location>
</feature>
<evidence type="ECO:0000256" key="5">
    <source>
        <dbReference type="ARBA" id="ARBA00022692"/>
    </source>
</evidence>
<evidence type="ECO:0000256" key="7">
    <source>
        <dbReference type="ARBA" id="ARBA00022989"/>
    </source>
</evidence>
<feature type="transmembrane region" description="Helical" evidence="10">
    <location>
        <begin position="240"/>
        <end position="262"/>
    </location>
</feature>
<sequence>MPCAPTDSADSPQGEQSLVLLGHVPQHHGSSGASFGSSVFNLMHAIMGSGILGLAYAMANTGIIGFSALLLIVASLAAYSVHLLLDMCTQTEQKSYEDLGFCAFKTTGKVLVASTILMQNIGAMSSYLFIVKSELPAAIGGFLHSDYSGTPWYLNGQILLIITVLCIVLPLAMLPKIGCLSYASGLSIFFMVYFAIVIIVKKWMIPCPLPVNGTVDFIQNTNSTDECKPKLLDISYKSVYAIPTMAFSFLCHTSVLPIYCELQRPSKSRMQKAVNTGISLSFAVYLLSALFGYLTFYDKVDSELLHSYSQYMPQDPVIMSVRVCMLLSVLLAVPLIHFPARKSFMLLFFPNSPFSWLRHTSVTLANLTAIVLLAIYMPNIQNIFGVVGSTTSSCLLFIYPGLFYLRISTEPFKSVQKLGALGLIILGSCLGVLSLPVIILNWVQSEQRLPHS</sequence>
<evidence type="ECO:0000256" key="10">
    <source>
        <dbReference type="SAM" id="Phobius"/>
    </source>
</evidence>
<comment type="similarity">
    <text evidence="2">Belongs to the amino acid/polyamine transporter 2 family.</text>
</comment>
<protein>
    <submittedName>
        <fullName evidence="12">Solute carrier family 38 member 6</fullName>
    </submittedName>
</protein>
<evidence type="ECO:0000313" key="12">
    <source>
        <dbReference type="Ensembl" id="ENSCMIP00000006627.1"/>
    </source>
</evidence>
<dbReference type="InParanoid" id="A0A4W3GUB0"/>
<organism evidence="12 13">
    <name type="scientific">Callorhinchus milii</name>
    <name type="common">Ghost shark</name>
    <dbReference type="NCBI Taxonomy" id="7868"/>
    <lineage>
        <taxon>Eukaryota</taxon>
        <taxon>Metazoa</taxon>
        <taxon>Chordata</taxon>
        <taxon>Craniata</taxon>
        <taxon>Vertebrata</taxon>
        <taxon>Chondrichthyes</taxon>
        <taxon>Holocephali</taxon>
        <taxon>Chimaeriformes</taxon>
        <taxon>Callorhinchidae</taxon>
        <taxon>Callorhinchus</taxon>
    </lineage>
</organism>
<keyword evidence="3" id="KW-0813">Transport</keyword>
<dbReference type="RefSeq" id="XP_007902025.1">
    <property type="nucleotide sequence ID" value="XM_007903834.2"/>
</dbReference>
<evidence type="ECO:0000256" key="1">
    <source>
        <dbReference type="ARBA" id="ARBA00004651"/>
    </source>
</evidence>
<evidence type="ECO:0000256" key="9">
    <source>
        <dbReference type="ARBA" id="ARBA00023157"/>
    </source>
</evidence>
<feature type="transmembrane region" description="Helical" evidence="10">
    <location>
        <begin position="274"/>
        <end position="297"/>
    </location>
</feature>
<feature type="transmembrane region" description="Helical" evidence="10">
    <location>
        <begin position="356"/>
        <end position="377"/>
    </location>
</feature>
<dbReference type="AlphaFoldDB" id="A0A4W3GUB0"/>
<dbReference type="Ensembl" id="ENSCMIT00000006839.1">
    <property type="protein sequence ID" value="ENSCMIP00000006627.1"/>
    <property type="gene ID" value="ENSCMIG00000003741.1"/>
</dbReference>
<dbReference type="GeneID" id="103185380"/>
<accession>A0A4W3GUB0</accession>
<evidence type="ECO:0000259" key="11">
    <source>
        <dbReference type="Pfam" id="PF01490"/>
    </source>
</evidence>
<reference evidence="12" key="4">
    <citation type="submission" date="2025-08" db="UniProtKB">
        <authorList>
            <consortium name="Ensembl"/>
        </authorList>
    </citation>
    <scope>IDENTIFICATION</scope>
</reference>
<reference evidence="13" key="3">
    <citation type="journal article" date="2014" name="Nature">
        <title>Elephant shark genome provides unique insights into gnathostome evolution.</title>
        <authorList>
            <consortium name="International Elephant Shark Genome Sequencing Consortium"/>
            <person name="Venkatesh B."/>
            <person name="Lee A.P."/>
            <person name="Ravi V."/>
            <person name="Maurya A.K."/>
            <person name="Lian M.M."/>
            <person name="Swann J.B."/>
            <person name="Ohta Y."/>
            <person name="Flajnik M.F."/>
            <person name="Sutoh Y."/>
            <person name="Kasahara M."/>
            <person name="Hoon S."/>
            <person name="Gangu V."/>
            <person name="Roy S.W."/>
            <person name="Irimia M."/>
            <person name="Korzh V."/>
            <person name="Kondrychyn I."/>
            <person name="Lim Z.W."/>
            <person name="Tay B.H."/>
            <person name="Tohari S."/>
            <person name="Kong K.W."/>
            <person name="Ho S."/>
            <person name="Lorente-Galdos B."/>
            <person name="Quilez J."/>
            <person name="Marques-Bonet T."/>
            <person name="Raney B.J."/>
            <person name="Ingham P.W."/>
            <person name="Tay A."/>
            <person name="Hillier L.W."/>
            <person name="Minx P."/>
            <person name="Boehm T."/>
            <person name="Wilson R.K."/>
            <person name="Brenner S."/>
            <person name="Warren W.C."/>
        </authorList>
    </citation>
    <scope>NUCLEOTIDE SEQUENCE [LARGE SCALE GENOMIC DNA]</scope>
</reference>
<gene>
    <name evidence="12" type="primary">slc38a6</name>
</gene>
<dbReference type="GO" id="GO:0005886">
    <property type="term" value="C:plasma membrane"/>
    <property type="evidence" value="ECO:0007669"/>
    <property type="project" value="UniProtKB-SubCell"/>
</dbReference>
<dbReference type="Proteomes" id="UP000314986">
    <property type="component" value="Unassembled WGS sequence"/>
</dbReference>
<evidence type="ECO:0000256" key="6">
    <source>
        <dbReference type="ARBA" id="ARBA00022970"/>
    </source>
</evidence>
<dbReference type="GeneTree" id="ENSGT00940000156982"/>
<dbReference type="PANTHER" id="PTHR22950">
    <property type="entry name" value="AMINO ACID TRANSPORTER"/>
    <property type="match status" value="1"/>
</dbReference>
<keyword evidence="8 10" id="KW-0472">Membrane</keyword>
<keyword evidence="5 10" id="KW-0812">Transmembrane</keyword>
<dbReference type="OrthoDB" id="28208at2759"/>
<keyword evidence="13" id="KW-1185">Reference proteome</keyword>
<feature type="transmembrane region" description="Helical" evidence="10">
    <location>
        <begin position="150"/>
        <end position="172"/>
    </location>
</feature>
<keyword evidence="4" id="KW-1003">Cell membrane</keyword>
<feature type="transmembrane region" description="Helical" evidence="10">
    <location>
        <begin position="418"/>
        <end position="443"/>
    </location>
</feature>
<feature type="transmembrane region" description="Helical" evidence="10">
    <location>
        <begin position="383"/>
        <end position="406"/>
    </location>
</feature>
<feature type="transmembrane region" description="Helical" evidence="10">
    <location>
        <begin position="110"/>
        <end position="130"/>
    </location>
</feature>
<dbReference type="KEGG" id="cmk:103185380"/>
<feature type="domain" description="Amino acid transporter transmembrane" evidence="11">
    <location>
        <begin position="32"/>
        <end position="438"/>
    </location>
</feature>
<dbReference type="GO" id="GO:0015186">
    <property type="term" value="F:L-glutamine transmembrane transporter activity"/>
    <property type="evidence" value="ECO:0007669"/>
    <property type="project" value="TreeGrafter"/>
</dbReference>
<evidence type="ECO:0000256" key="3">
    <source>
        <dbReference type="ARBA" id="ARBA00022448"/>
    </source>
</evidence>
<feature type="transmembrane region" description="Helical" evidence="10">
    <location>
        <begin position="317"/>
        <end position="336"/>
    </location>
</feature>
<dbReference type="FunCoup" id="A0A4W3GUB0">
    <property type="interactions" value="109"/>
</dbReference>
<evidence type="ECO:0000256" key="8">
    <source>
        <dbReference type="ARBA" id="ARBA00023136"/>
    </source>
</evidence>
<reference evidence="12" key="5">
    <citation type="submission" date="2025-09" db="UniProtKB">
        <authorList>
            <consortium name="Ensembl"/>
        </authorList>
    </citation>
    <scope>IDENTIFICATION</scope>
</reference>
<keyword evidence="6" id="KW-0029">Amino-acid transport</keyword>
<evidence type="ECO:0000256" key="4">
    <source>
        <dbReference type="ARBA" id="ARBA00022475"/>
    </source>
</evidence>
<keyword evidence="9" id="KW-1015">Disulfide bond</keyword>
<dbReference type="STRING" id="7868.ENSCMIP00000006627"/>
<evidence type="ECO:0000313" key="13">
    <source>
        <dbReference type="Proteomes" id="UP000314986"/>
    </source>
</evidence>
<evidence type="ECO:0000256" key="2">
    <source>
        <dbReference type="ARBA" id="ARBA00008066"/>
    </source>
</evidence>
<proteinExistence type="inferred from homology"/>
<name>A0A4W3GUB0_CALMI</name>
<comment type="subcellular location">
    <subcellularLocation>
        <location evidence="1">Cell membrane</location>
        <topology evidence="1">Multi-pass membrane protein</topology>
    </subcellularLocation>
</comment>
<reference evidence="13" key="2">
    <citation type="journal article" date="2007" name="PLoS Biol.">
        <title>Survey sequencing and comparative analysis of the elephant shark (Callorhinchus milii) genome.</title>
        <authorList>
            <person name="Venkatesh B."/>
            <person name="Kirkness E.F."/>
            <person name="Loh Y.H."/>
            <person name="Halpern A.L."/>
            <person name="Lee A.P."/>
            <person name="Johnson J."/>
            <person name="Dandona N."/>
            <person name="Viswanathan L.D."/>
            <person name="Tay A."/>
            <person name="Venter J.C."/>
            <person name="Strausberg R.L."/>
            <person name="Brenner S."/>
        </authorList>
    </citation>
    <scope>NUCLEOTIDE SEQUENCE [LARGE SCALE GENOMIC DNA]</scope>
</reference>